<evidence type="ECO:0000313" key="5">
    <source>
        <dbReference type="Proteomes" id="UP000252797"/>
    </source>
</evidence>
<keyword evidence="1" id="KW-0547">Nucleotide-binding</keyword>
<dbReference type="PROSITE" id="PS50893">
    <property type="entry name" value="ABC_TRANSPORTER_2"/>
    <property type="match status" value="1"/>
</dbReference>
<proteinExistence type="predicted"/>
<dbReference type="PANTHER" id="PTHR24220">
    <property type="entry name" value="IMPORT ATP-BINDING PROTEIN"/>
    <property type="match status" value="1"/>
</dbReference>
<dbReference type="PROSITE" id="PS00211">
    <property type="entry name" value="ABC_TRANSPORTER_1"/>
    <property type="match status" value="1"/>
</dbReference>
<dbReference type="GO" id="GO:0005886">
    <property type="term" value="C:plasma membrane"/>
    <property type="evidence" value="ECO:0007669"/>
    <property type="project" value="TreeGrafter"/>
</dbReference>
<dbReference type="InterPro" id="IPR017871">
    <property type="entry name" value="ABC_transporter-like_CS"/>
</dbReference>
<sequence length="205" mass="22847">MIKIENVHKSYKGKKVIENFSTTISKGEFICILGESGSGKSTLLGLMSLMIKPDAGSIIYKEKSSRSSSEIQKIRRNTIAYLFQNFALLDDKSAKYNIDLGAKLNPSFEKEDLRGIIEKVGLTESILTKKVYELSGGEQQRIALARALSKKFDVLFADEPTGNLDHKNTRHVLKIFKDLCKSGKSVVVVTHDIEIAAFADKLIYL</sequence>
<gene>
    <name evidence="4" type="ORF">EA71_02926</name>
</gene>
<dbReference type="InterPro" id="IPR003439">
    <property type="entry name" value="ABC_transporter-like_ATP-bd"/>
</dbReference>
<comment type="caution">
    <text evidence="4">The sequence shown here is derived from an EMBL/GenBank/DDBJ whole genome shotgun (WGS) entry which is preliminary data.</text>
</comment>
<dbReference type="Gene3D" id="3.40.50.300">
    <property type="entry name" value="P-loop containing nucleotide triphosphate hydrolases"/>
    <property type="match status" value="1"/>
</dbReference>
<evidence type="ECO:0000313" key="4">
    <source>
        <dbReference type="EMBL" id="RCA09609.1"/>
    </source>
</evidence>
<feature type="domain" description="ABC transporter" evidence="3">
    <location>
        <begin position="2"/>
        <end position="205"/>
    </location>
</feature>
<dbReference type="GO" id="GO:0005524">
    <property type="term" value="F:ATP binding"/>
    <property type="evidence" value="ECO:0007669"/>
    <property type="project" value="UniProtKB-KW"/>
</dbReference>
<organism evidence="4 5">
    <name type="scientific">Enterococcus durans</name>
    <dbReference type="NCBI Taxonomy" id="53345"/>
    <lineage>
        <taxon>Bacteria</taxon>
        <taxon>Bacillati</taxon>
        <taxon>Bacillota</taxon>
        <taxon>Bacilli</taxon>
        <taxon>Lactobacillales</taxon>
        <taxon>Enterococcaceae</taxon>
        <taxon>Enterococcus</taxon>
    </lineage>
</organism>
<dbReference type="InterPro" id="IPR003593">
    <property type="entry name" value="AAA+_ATPase"/>
</dbReference>
<evidence type="ECO:0000256" key="1">
    <source>
        <dbReference type="ARBA" id="ARBA00022741"/>
    </source>
</evidence>
<dbReference type="SMART" id="SM00382">
    <property type="entry name" value="AAA"/>
    <property type="match status" value="1"/>
</dbReference>
<dbReference type="RefSeq" id="WP_113846397.1">
    <property type="nucleotide sequence ID" value="NZ_LEPB01000007.1"/>
</dbReference>
<dbReference type="InterPro" id="IPR027417">
    <property type="entry name" value="P-loop_NTPase"/>
</dbReference>
<keyword evidence="2" id="KW-0067">ATP-binding</keyword>
<dbReference type="InterPro" id="IPR015854">
    <property type="entry name" value="ABC_transpr_LolD-like"/>
</dbReference>
<dbReference type="GO" id="GO:0022857">
    <property type="term" value="F:transmembrane transporter activity"/>
    <property type="evidence" value="ECO:0007669"/>
    <property type="project" value="TreeGrafter"/>
</dbReference>
<dbReference type="PANTHER" id="PTHR24220:SF86">
    <property type="entry name" value="ABC TRANSPORTER ABCH.1"/>
    <property type="match status" value="1"/>
</dbReference>
<dbReference type="AlphaFoldDB" id="A0A367CAC1"/>
<evidence type="ECO:0000256" key="2">
    <source>
        <dbReference type="ARBA" id="ARBA00022840"/>
    </source>
</evidence>
<reference evidence="4 5" key="1">
    <citation type="submission" date="2015-06" db="EMBL/GenBank/DDBJ databases">
        <title>The Genome Sequence of Enterococcus durans 4EA1.</title>
        <authorList>
            <consortium name="The Broad Institute Genomics Platform"/>
            <consortium name="The Broad Institute Genome Sequencing Center for Infectious Disease"/>
            <person name="Earl A.M."/>
            <person name="Van Tyne D."/>
            <person name="Lebreton F."/>
            <person name="Saavedra J.T."/>
            <person name="Gilmore M.S."/>
            <person name="Manson Mcguire A."/>
            <person name="Clock S."/>
            <person name="Crupain M."/>
            <person name="Rangan U."/>
            <person name="Young S."/>
            <person name="Abouelleil A."/>
            <person name="Cao P."/>
            <person name="Chapman S.B."/>
            <person name="Griggs A."/>
            <person name="Priest M."/>
            <person name="Shea T."/>
            <person name="Wortman J."/>
            <person name="Nusbaum C."/>
            <person name="Birren B."/>
        </authorList>
    </citation>
    <scope>NUCLEOTIDE SEQUENCE [LARGE SCALE GENOMIC DNA]</scope>
    <source>
        <strain evidence="4 5">4EA1</strain>
    </source>
</reference>
<dbReference type="Pfam" id="PF00005">
    <property type="entry name" value="ABC_tran"/>
    <property type="match status" value="1"/>
</dbReference>
<name>A0A367CAC1_9ENTE</name>
<dbReference type="Proteomes" id="UP000252797">
    <property type="component" value="Unassembled WGS sequence"/>
</dbReference>
<dbReference type="GO" id="GO:0016887">
    <property type="term" value="F:ATP hydrolysis activity"/>
    <property type="evidence" value="ECO:0007669"/>
    <property type="project" value="InterPro"/>
</dbReference>
<dbReference type="SUPFAM" id="SSF52540">
    <property type="entry name" value="P-loop containing nucleoside triphosphate hydrolases"/>
    <property type="match status" value="1"/>
</dbReference>
<dbReference type="EMBL" id="LEPB01000007">
    <property type="protein sequence ID" value="RCA09609.1"/>
    <property type="molecule type" value="Genomic_DNA"/>
</dbReference>
<accession>A0A367CAC1</accession>
<evidence type="ECO:0000259" key="3">
    <source>
        <dbReference type="PROSITE" id="PS50893"/>
    </source>
</evidence>
<protein>
    <recommendedName>
        <fullName evidence="3">ABC transporter domain-containing protein</fullName>
    </recommendedName>
</protein>